<evidence type="ECO:0000313" key="4">
    <source>
        <dbReference type="Proteomes" id="UP000239735"/>
    </source>
</evidence>
<dbReference type="Pfam" id="PF13163">
    <property type="entry name" value="DUF3999"/>
    <property type="match status" value="1"/>
</dbReference>
<evidence type="ECO:0000313" key="3">
    <source>
        <dbReference type="EMBL" id="SPE29112.1"/>
    </source>
</evidence>
<organism evidence="3 4">
    <name type="scientific">Candidatus Sulfuritelmatomonas gaucii</name>
    <dbReference type="NCBI Taxonomy" id="2043161"/>
    <lineage>
        <taxon>Bacteria</taxon>
        <taxon>Pseudomonadati</taxon>
        <taxon>Acidobacteriota</taxon>
        <taxon>Terriglobia</taxon>
        <taxon>Terriglobales</taxon>
        <taxon>Acidobacteriaceae</taxon>
        <taxon>Candidatus Sulfuritelmatomonas</taxon>
    </lineage>
</organism>
<keyword evidence="2" id="KW-0812">Transmembrane</keyword>
<accession>A0A2N9M0V8</accession>
<dbReference type="Proteomes" id="UP000239735">
    <property type="component" value="Unassembled WGS sequence"/>
</dbReference>
<evidence type="ECO:0000256" key="2">
    <source>
        <dbReference type="SAM" id="Phobius"/>
    </source>
</evidence>
<feature type="transmembrane region" description="Helical" evidence="2">
    <location>
        <begin position="392"/>
        <end position="413"/>
    </location>
</feature>
<proteinExistence type="predicted"/>
<keyword evidence="2" id="KW-0472">Membrane</keyword>
<dbReference type="InterPro" id="IPR025060">
    <property type="entry name" value="DUF3999"/>
</dbReference>
<evidence type="ECO:0000256" key="1">
    <source>
        <dbReference type="SAM" id="MobiDB-lite"/>
    </source>
</evidence>
<protein>
    <submittedName>
        <fullName evidence="3">Uncharacterized protein</fullName>
    </submittedName>
</protein>
<dbReference type="OrthoDB" id="114219at2"/>
<name>A0A2N9M0V8_9BACT</name>
<dbReference type="EMBL" id="OKRB01000130">
    <property type="protein sequence ID" value="SPE29112.1"/>
    <property type="molecule type" value="Genomic_DNA"/>
</dbReference>
<sequence length="422" mass="45763">MRSLAVLSLVLLAAPAPEIRYFHFERPIETPSQTGGQTCLVVDPAVFAHAAPQLADLRVYQGSTETPFVVRTDVPVVSTDQAIGLLNLGKSGNQTVFDAEMPSGKYTDLQLKVNRHDFLATVTVTGGQSQTAGSRTKLGSFTIFDLTRQRLGRSTVLHLPESDFRYLHFQIAGPITPDDVTGLSVRRVPISQPKFVTVAETANIAVKGRNSVIEFTVPAHTPVDRVVFVAGQKPVNFSRDVEISVAPVARPKADDATEPPQTMSYPGNILRNHSVQDGLRIDEEHLNVDAPQVESEGAAKWTITIENHDDAPIQLASVRLEMLERRLCFDATAGAAYTLYYGDAALAAPQYDYASLFVLQHDAAGAQLGAESANPAWQARPDERPFTEKHPILLWVALIVVIALLGAVAFSSFKGAARDTSS</sequence>
<dbReference type="AlphaFoldDB" id="A0A2N9M0V8"/>
<gene>
    <name evidence="3" type="ORF">SBA5_70170</name>
</gene>
<keyword evidence="2" id="KW-1133">Transmembrane helix</keyword>
<feature type="compositionally biased region" description="Polar residues" evidence="1">
    <location>
        <begin position="259"/>
        <end position="268"/>
    </location>
</feature>
<reference evidence="4" key="1">
    <citation type="submission" date="2018-02" db="EMBL/GenBank/DDBJ databases">
        <authorList>
            <person name="Hausmann B."/>
        </authorList>
    </citation>
    <scope>NUCLEOTIDE SEQUENCE [LARGE SCALE GENOMIC DNA]</scope>
    <source>
        <strain evidence="4">Peat soil MAG SbA5</strain>
    </source>
</reference>
<feature type="region of interest" description="Disordered" evidence="1">
    <location>
        <begin position="249"/>
        <end position="268"/>
    </location>
</feature>